<evidence type="ECO:0000256" key="12">
    <source>
        <dbReference type="HAMAP-Rule" id="MF_00974"/>
    </source>
</evidence>
<reference evidence="16 17" key="1">
    <citation type="submission" date="2019-01" db="EMBL/GenBank/DDBJ databases">
        <title>Chengkuizengella sp. nov., isolated from deep-sea sediment of East Pacific Ocean.</title>
        <authorList>
            <person name="Yang J."/>
            <person name="Lai Q."/>
            <person name="Shao Z."/>
        </authorList>
    </citation>
    <scope>NUCLEOTIDE SEQUENCE [LARGE SCALE GENOMIC DNA]</scope>
    <source>
        <strain evidence="16 17">YPA3-1-1</strain>
    </source>
</reference>
<comment type="function">
    <text evidence="12 13">RNA polymerase that catalyzes the synthesis of short RNA molecules used as primers for DNA polymerase during DNA replication.</text>
</comment>
<comment type="domain">
    <text evidence="12">Contains an N-terminal zinc-binding domain, a central core domain that contains the primase activity, and a C-terminal DnaB-binding domain.</text>
</comment>
<evidence type="ECO:0000313" key="17">
    <source>
        <dbReference type="Proteomes" id="UP000448943"/>
    </source>
</evidence>
<evidence type="ECO:0000256" key="5">
    <source>
        <dbReference type="ARBA" id="ARBA00022705"/>
    </source>
</evidence>
<dbReference type="GO" id="GO:0005524">
    <property type="term" value="F:ATP binding"/>
    <property type="evidence" value="ECO:0007669"/>
    <property type="project" value="InterPro"/>
</dbReference>
<keyword evidence="2 12" id="KW-0639">Primosome</keyword>
<dbReference type="SUPFAM" id="SSF57783">
    <property type="entry name" value="Zinc beta-ribbon"/>
    <property type="match status" value="1"/>
</dbReference>
<evidence type="ECO:0000256" key="11">
    <source>
        <dbReference type="ARBA" id="ARBA00023163"/>
    </source>
</evidence>
<comment type="similarity">
    <text evidence="12 13">Belongs to the DnaG primase family.</text>
</comment>
<keyword evidence="8 12" id="KW-0862">Zinc</keyword>
<dbReference type="EMBL" id="SIJB01000024">
    <property type="protein sequence ID" value="NBI29382.1"/>
    <property type="molecule type" value="Genomic_DNA"/>
</dbReference>
<keyword evidence="10 12" id="KW-0238">DNA-binding</keyword>
<evidence type="ECO:0000256" key="4">
    <source>
        <dbReference type="ARBA" id="ARBA00022695"/>
    </source>
</evidence>
<dbReference type="InterPro" id="IPR034151">
    <property type="entry name" value="TOPRIM_DnaG_bac"/>
</dbReference>
<dbReference type="InterPro" id="IPR036185">
    <property type="entry name" value="DNA_heli_DnaB-like_N_sf"/>
</dbReference>
<dbReference type="GO" id="GO:1990077">
    <property type="term" value="C:primosome complex"/>
    <property type="evidence" value="ECO:0007669"/>
    <property type="project" value="UniProtKB-KW"/>
</dbReference>
<dbReference type="GO" id="GO:0006269">
    <property type="term" value="P:DNA replication, synthesis of primer"/>
    <property type="evidence" value="ECO:0007669"/>
    <property type="project" value="UniProtKB-UniRule"/>
</dbReference>
<gene>
    <name evidence="12" type="primary">dnaG</name>
    <name evidence="16" type="ORF">ERL59_10455</name>
</gene>
<dbReference type="PIRSF" id="PIRSF002811">
    <property type="entry name" value="DnaG"/>
    <property type="match status" value="1"/>
</dbReference>
<dbReference type="EC" id="2.7.7.101" evidence="12"/>
<dbReference type="InterPro" id="IPR030846">
    <property type="entry name" value="DnaG_bac"/>
</dbReference>
<protein>
    <recommendedName>
        <fullName evidence="12 13">DNA primase</fullName>
        <ecNumber evidence="12">2.7.7.101</ecNumber>
    </recommendedName>
</protein>
<dbReference type="Pfam" id="PF10410">
    <property type="entry name" value="DnaB_bind"/>
    <property type="match status" value="1"/>
</dbReference>
<keyword evidence="11 12" id="KW-0804">Transcription</keyword>
<feature type="zinc finger region" description="CHC2-type" evidence="12 14">
    <location>
        <begin position="41"/>
        <end position="65"/>
    </location>
</feature>
<dbReference type="InterPro" id="IPR002694">
    <property type="entry name" value="Znf_CHC2"/>
</dbReference>
<evidence type="ECO:0000256" key="14">
    <source>
        <dbReference type="PIRSR" id="PIRSR002811-1"/>
    </source>
</evidence>
<dbReference type="Gene3D" id="1.10.860.10">
    <property type="entry name" value="DNAb Helicase, Chain A"/>
    <property type="match status" value="1"/>
</dbReference>
<evidence type="ECO:0000256" key="7">
    <source>
        <dbReference type="ARBA" id="ARBA00022771"/>
    </source>
</evidence>
<comment type="subunit">
    <text evidence="12">Monomer. Interacts with DnaB.</text>
</comment>
<dbReference type="GO" id="GO:0005737">
    <property type="term" value="C:cytoplasm"/>
    <property type="evidence" value="ECO:0007669"/>
    <property type="project" value="TreeGrafter"/>
</dbReference>
<dbReference type="SMART" id="SM00400">
    <property type="entry name" value="ZnF_CHCC"/>
    <property type="match status" value="1"/>
</dbReference>
<dbReference type="SUPFAM" id="SSF48024">
    <property type="entry name" value="N-terminal domain of DnaB helicase"/>
    <property type="match status" value="1"/>
</dbReference>
<evidence type="ECO:0000256" key="1">
    <source>
        <dbReference type="ARBA" id="ARBA00022478"/>
    </source>
</evidence>
<dbReference type="HAMAP" id="MF_00974">
    <property type="entry name" value="DNA_primase_DnaG"/>
    <property type="match status" value="1"/>
</dbReference>
<keyword evidence="4 12" id="KW-0548">Nucleotidyltransferase</keyword>
<evidence type="ECO:0000259" key="15">
    <source>
        <dbReference type="PROSITE" id="PS50880"/>
    </source>
</evidence>
<dbReference type="InterPro" id="IPR006171">
    <property type="entry name" value="TOPRIM_dom"/>
</dbReference>
<evidence type="ECO:0000256" key="2">
    <source>
        <dbReference type="ARBA" id="ARBA00022515"/>
    </source>
</evidence>
<dbReference type="FunFam" id="3.90.980.10:FF:000001">
    <property type="entry name" value="DNA primase"/>
    <property type="match status" value="1"/>
</dbReference>
<dbReference type="Pfam" id="PF01807">
    <property type="entry name" value="Zn_ribbon_DnaG"/>
    <property type="match status" value="1"/>
</dbReference>
<dbReference type="InterPro" id="IPR050219">
    <property type="entry name" value="DnaG_primase"/>
</dbReference>
<dbReference type="InterPro" id="IPR019475">
    <property type="entry name" value="DNA_primase_DnaB-bd"/>
</dbReference>
<dbReference type="InterPro" id="IPR037068">
    <property type="entry name" value="DNA_primase_core_N_sf"/>
</dbReference>
<sequence>MSNFGIPDEIIETVLKQNDIVDVISKYVQLSKQGKNLKGLCPFHSEKTPSFTVSPDKQIFNCFGCGIGGNVVKFMMEIENYSFPEAIQQLCEDAGITFQWHNQNEHPEEQKDKSDLLRAHELSQTLFHYILKNTAHGKIALEYLNNRGFSLKLMNQFQIGYAPSMRNTLTEFLHKRDFLLPLMEQGGLLSKAGQQQYVDRFRDRIIFPITNARGKVIAFAGRALGDGQPKYLNSPETILFNKSKTLYNFYQAKTEIRRTGRIVLFEGYADVIKAWSAGVLNGVATMGTAVTGEHATTLKRYADQIILCFDGDEAGQTAAIKNLSILEKMKFQVYVAMLPDQMDPDEYITAHGSDRFKKEIVDNAVTATKYKMLYLRKEFRLNDANERLRYIRSTLKIIAELESPTEREHYLKEITNDFDYSFESLKQEMFEIRQEAEKKRFKGDNNVNRWNNVMNGRGKEVVPSLLPAFHNAEKNLLAIMMHSRDITTYVENEIGDQFNVEVHGAIAAYLYAFFAQHEKPDISKFLTMLRNDELENVASSISLIGDHHATNSKVIDDYIKQIKKNSQKHIIKQKRIERDEAERAGNYIRAAEIGKEIITLERNHKLKG</sequence>
<dbReference type="RefSeq" id="WP_160646188.1">
    <property type="nucleotide sequence ID" value="NZ_SIJB01000024.1"/>
</dbReference>
<dbReference type="Gene3D" id="3.90.980.10">
    <property type="entry name" value="DNA primase, catalytic core, N-terminal domain"/>
    <property type="match status" value="1"/>
</dbReference>
<dbReference type="SMART" id="SM00493">
    <property type="entry name" value="TOPRIM"/>
    <property type="match status" value="1"/>
</dbReference>
<dbReference type="Proteomes" id="UP000448943">
    <property type="component" value="Unassembled WGS sequence"/>
</dbReference>
<dbReference type="FunFam" id="3.90.580.10:FF:000001">
    <property type="entry name" value="DNA primase"/>
    <property type="match status" value="1"/>
</dbReference>
<dbReference type="PROSITE" id="PS50880">
    <property type="entry name" value="TOPRIM"/>
    <property type="match status" value="1"/>
</dbReference>
<comment type="cofactor">
    <cofactor evidence="12 13 14">
        <name>Zn(2+)</name>
        <dbReference type="ChEBI" id="CHEBI:29105"/>
    </cofactor>
    <text evidence="12 13 14">Binds 1 zinc ion per monomer.</text>
</comment>
<dbReference type="CDD" id="cd03364">
    <property type="entry name" value="TOPRIM_DnaG_primases"/>
    <property type="match status" value="1"/>
</dbReference>
<accession>A0A6N9Q3K8</accession>
<dbReference type="AlphaFoldDB" id="A0A6N9Q3K8"/>
<name>A0A6N9Q3K8_9BACL</name>
<keyword evidence="9" id="KW-0460">Magnesium</keyword>
<keyword evidence="1 12" id="KW-0240">DNA-directed RNA polymerase</keyword>
<evidence type="ECO:0000256" key="3">
    <source>
        <dbReference type="ARBA" id="ARBA00022679"/>
    </source>
</evidence>
<keyword evidence="6 12" id="KW-0479">Metal-binding</keyword>
<dbReference type="InterPro" id="IPR006295">
    <property type="entry name" value="DNA_primase_DnaG"/>
</dbReference>
<dbReference type="SUPFAM" id="SSF56731">
    <property type="entry name" value="DNA primase core"/>
    <property type="match status" value="1"/>
</dbReference>
<dbReference type="GO" id="GO:0003899">
    <property type="term" value="F:DNA-directed RNA polymerase activity"/>
    <property type="evidence" value="ECO:0007669"/>
    <property type="project" value="UniProtKB-UniRule"/>
</dbReference>
<dbReference type="Gene3D" id="6.10.140.360">
    <property type="match status" value="1"/>
</dbReference>
<dbReference type="InterPro" id="IPR016136">
    <property type="entry name" value="DNA_helicase_N/primase_C"/>
</dbReference>
<feature type="domain" description="Toprim" evidence="15">
    <location>
        <begin position="260"/>
        <end position="339"/>
    </location>
</feature>
<dbReference type="InterPro" id="IPR013264">
    <property type="entry name" value="DNAG_N"/>
</dbReference>
<proteinExistence type="inferred from homology"/>
<dbReference type="OrthoDB" id="9803773at2"/>
<dbReference type="GO" id="GO:0008270">
    <property type="term" value="F:zinc ion binding"/>
    <property type="evidence" value="ECO:0007669"/>
    <property type="project" value="UniProtKB-UniRule"/>
</dbReference>
<evidence type="ECO:0000256" key="13">
    <source>
        <dbReference type="PIRNR" id="PIRNR002811"/>
    </source>
</evidence>
<dbReference type="Gene3D" id="3.40.1360.10">
    <property type="match status" value="1"/>
</dbReference>
<dbReference type="Pfam" id="PF13155">
    <property type="entry name" value="Toprim_2"/>
    <property type="match status" value="1"/>
</dbReference>
<evidence type="ECO:0000256" key="8">
    <source>
        <dbReference type="ARBA" id="ARBA00022833"/>
    </source>
</evidence>
<evidence type="ECO:0000256" key="9">
    <source>
        <dbReference type="ARBA" id="ARBA00022842"/>
    </source>
</evidence>
<keyword evidence="5 12" id="KW-0235">DNA replication</keyword>
<dbReference type="Pfam" id="PF08275">
    <property type="entry name" value="DNAG_N"/>
    <property type="match status" value="1"/>
</dbReference>
<evidence type="ECO:0000313" key="16">
    <source>
        <dbReference type="EMBL" id="NBI29382.1"/>
    </source>
</evidence>
<evidence type="ECO:0000256" key="6">
    <source>
        <dbReference type="ARBA" id="ARBA00022723"/>
    </source>
</evidence>
<dbReference type="PANTHER" id="PTHR30313">
    <property type="entry name" value="DNA PRIMASE"/>
    <property type="match status" value="1"/>
</dbReference>
<dbReference type="InterPro" id="IPR036977">
    <property type="entry name" value="DNA_primase_Znf_CHC2"/>
</dbReference>
<comment type="catalytic activity">
    <reaction evidence="12">
        <text>ssDNA + n NTP = ssDNA/pppN(pN)n-1 hybrid + (n-1) diphosphate.</text>
        <dbReference type="EC" id="2.7.7.101"/>
    </reaction>
</comment>
<dbReference type="GO" id="GO:0003678">
    <property type="term" value="F:DNA helicase activity"/>
    <property type="evidence" value="ECO:0007669"/>
    <property type="project" value="InterPro"/>
</dbReference>
<keyword evidence="7 12" id="KW-0863">Zinc-finger</keyword>
<dbReference type="GO" id="GO:0003677">
    <property type="term" value="F:DNA binding"/>
    <property type="evidence" value="ECO:0007669"/>
    <property type="project" value="UniProtKB-KW"/>
</dbReference>
<keyword evidence="17" id="KW-1185">Reference proteome</keyword>
<dbReference type="Gene3D" id="3.90.580.10">
    <property type="entry name" value="Zinc finger, CHC2-type domain"/>
    <property type="match status" value="1"/>
</dbReference>
<dbReference type="PANTHER" id="PTHR30313:SF2">
    <property type="entry name" value="DNA PRIMASE"/>
    <property type="match status" value="1"/>
</dbReference>
<comment type="caution">
    <text evidence="16">The sequence shown here is derived from an EMBL/GenBank/DDBJ whole genome shotgun (WGS) entry which is preliminary data.</text>
</comment>
<organism evidence="16 17">
    <name type="scientific">Chengkuizengella marina</name>
    <dbReference type="NCBI Taxonomy" id="2507566"/>
    <lineage>
        <taxon>Bacteria</taxon>
        <taxon>Bacillati</taxon>
        <taxon>Bacillota</taxon>
        <taxon>Bacilli</taxon>
        <taxon>Bacillales</taxon>
        <taxon>Paenibacillaceae</taxon>
        <taxon>Chengkuizengella</taxon>
    </lineage>
</organism>
<dbReference type="NCBIfam" id="TIGR01391">
    <property type="entry name" value="dnaG"/>
    <property type="match status" value="1"/>
</dbReference>
<keyword evidence="3 12" id="KW-0808">Transferase</keyword>
<dbReference type="GO" id="GO:0000428">
    <property type="term" value="C:DNA-directed RNA polymerase complex"/>
    <property type="evidence" value="ECO:0007669"/>
    <property type="project" value="UniProtKB-KW"/>
</dbReference>
<evidence type="ECO:0000256" key="10">
    <source>
        <dbReference type="ARBA" id="ARBA00023125"/>
    </source>
</evidence>